<keyword evidence="1" id="KW-0808">Transferase</keyword>
<gene>
    <name evidence="3" type="ORF">BTM25_02330</name>
</gene>
<dbReference type="Pfam" id="PF13581">
    <property type="entry name" value="HATPase_c_2"/>
    <property type="match status" value="1"/>
</dbReference>
<dbReference type="InterPro" id="IPR050267">
    <property type="entry name" value="Anti-sigma-factor_SerPK"/>
</dbReference>
<proteinExistence type="predicted"/>
<evidence type="ECO:0000256" key="1">
    <source>
        <dbReference type="ARBA" id="ARBA00022527"/>
    </source>
</evidence>
<keyword evidence="1" id="KW-0418">Kinase</keyword>
<dbReference type="SUPFAM" id="SSF55874">
    <property type="entry name" value="ATPase domain of HSP90 chaperone/DNA topoisomerase II/histidine kinase"/>
    <property type="match status" value="1"/>
</dbReference>
<dbReference type="PANTHER" id="PTHR35526:SF3">
    <property type="entry name" value="ANTI-SIGMA-F FACTOR RSBW"/>
    <property type="match status" value="1"/>
</dbReference>
<organism evidence="3 4">
    <name type="scientific">Actinomadura rubteroloni</name>
    <dbReference type="NCBI Taxonomy" id="1926885"/>
    <lineage>
        <taxon>Bacteria</taxon>
        <taxon>Bacillati</taxon>
        <taxon>Actinomycetota</taxon>
        <taxon>Actinomycetes</taxon>
        <taxon>Streptosporangiales</taxon>
        <taxon>Thermomonosporaceae</taxon>
        <taxon>Actinomadura</taxon>
    </lineage>
</organism>
<evidence type="ECO:0000313" key="4">
    <source>
        <dbReference type="Proteomes" id="UP000242367"/>
    </source>
</evidence>
<dbReference type="EMBL" id="MTBP01000001">
    <property type="protein sequence ID" value="POM25850.1"/>
    <property type="molecule type" value="Genomic_DNA"/>
</dbReference>
<dbReference type="Gene3D" id="3.30.565.10">
    <property type="entry name" value="Histidine kinase-like ATPase, C-terminal domain"/>
    <property type="match status" value="1"/>
</dbReference>
<dbReference type="PANTHER" id="PTHR35526">
    <property type="entry name" value="ANTI-SIGMA-F FACTOR RSBW-RELATED"/>
    <property type="match status" value="1"/>
</dbReference>
<dbReference type="CDD" id="cd16936">
    <property type="entry name" value="HATPase_RsbW-like"/>
    <property type="match status" value="1"/>
</dbReference>
<keyword evidence="4" id="KW-1185">Reference proteome</keyword>
<feature type="domain" description="Histidine kinase/HSP90-like ATPase" evidence="2">
    <location>
        <begin position="24"/>
        <end position="125"/>
    </location>
</feature>
<keyword evidence="1" id="KW-0723">Serine/threonine-protein kinase</keyword>
<accession>A0A2P4ULC5</accession>
<protein>
    <recommendedName>
        <fullName evidence="2">Histidine kinase/HSP90-like ATPase domain-containing protein</fullName>
    </recommendedName>
</protein>
<evidence type="ECO:0000313" key="3">
    <source>
        <dbReference type="EMBL" id="POM25850.1"/>
    </source>
</evidence>
<name>A0A2P4ULC5_9ACTN</name>
<dbReference type="InterPro" id="IPR036890">
    <property type="entry name" value="HATPase_C_sf"/>
</dbReference>
<dbReference type="Proteomes" id="UP000242367">
    <property type="component" value="Unassembled WGS sequence"/>
</dbReference>
<reference evidence="3 4" key="1">
    <citation type="journal article" date="2017" name="Chemistry">
        <title>Isolation, Biosynthesis and Chemical Modifications of Rubterolones A-F: Rare Tropolone Alkaloids from Actinomadura sp. 5-2.</title>
        <authorList>
            <person name="Guo H."/>
            <person name="Benndorf R."/>
            <person name="Leichnitz D."/>
            <person name="Klassen J.L."/>
            <person name="Vollmers J."/>
            <person name="Gorls H."/>
            <person name="Steinacker M."/>
            <person name="Weigel C."/>
            <person name="Dahse H.M."/>
            <person name="Kaster A.K."/>
            <person name="de Beer Z.W."/>
            <person name="Poulsen M."/>
            <person name="Beemelmanns C."/>
        </authorList>
    </citation>
    <scope>NUCLEOTIDE SEQUENCE [LARGE SCALE GENOMIC DNA]</scope>
    <source>
        <strain evidence="3 4">5-2</strain>
    </source>
</reference>
<dbReference type="GO" id="GO:0004674">
    <property type="term" value="F:protein serine/threonine kinase activity"/>
    <property type="evidence" value="ECO:0007669"/>
    <property type="project" value="UniProtKB-KW"/>
</dbReference>
<dbReference type="InterPro" id="IPR003594">
    <property type="entry name" value="HATPase_dom"/>
</dbReference>
<sequence>MTIMKQRPAPPRPPTDFSSVIFHSMPESAQDARNFVTAWFMRRGYDTSTTESARLVASELVTNAHLHATRPGDPIDVRLYLSDFGPVIEVADPSDRMPAPADDGDALALRGRGLALVAALSRRWGANPVVGGGKVVYAVLAAGKDDA</sequence>
<comment type="caution">
    <text evidence="3">The sequence shown here is derived from an EMBL/GenBank/DDBJ whole genome shotgun (WGS) entry which is preliminary data.</text>
</comment>
<evidence type="ECO:0000259" key="2">
    <source>
        <dbReference type="Pfam" id="PF13581"/>
    </source>
</evidence>
<dbReference type="AlphaFoldDB" id="A0A2P4ULC5"/>